<dbReference type="RefSeq" id="WP_146309017.1">
    <property type="nucleotide sequence ID" value="NZ_CP041663.1"/>
</dbReference>
<evidence type="ECO:0000256" key="1">
    <source>
        <dbReference type="SAM" id="Coils"/>
    </source>
</evidence>
<dbReference type="EMBL" id="CP041663">
    <property type="protein sequence ID" value="QDY88564.1"/>
    <property type="molecule type" value="Genomic_DNA"/>
</dbReference>
<reference evidence="3" key="1">
    <citation type="submission" date="2019-07" db="EMBL/GenBank/DDBJ databases">
        <title>Complete genome sequences of three Mycoplasma sp. 1220 strains.</title>
        <authorList>
            <person name="Grozner D."/>
            <person name="Forro B."/>
            <person name="Kovacs A.B."/>
            <person name="Marton S."/>
            <person name="Banyai K."/>
            <person name="Kreizinger Z."/>
            <person name="Sulyok K.M."/>
            <person name="Gyuranecz M."/>
        </authorList>
    </citation>
    <scope>NUCLEOTIDE SEQUENCE [LARGE SCALE GENOMIC DNA]</scope>
    <source>
        <strain evidence="3">MYCAV93</strain>
    </source>
</reference>
<feature type="coiled-coil region" evidence="1">
    <location>
        <begin position="133"/>
        <end position="188"/>
    </location>
</feature>
<protein>
    <submittedName>
        <fullName evidence="2">Uncharacterized protein</fullName>
    </submittedName>
</protein>
<proteinExistence type="predicted"/>
<organism evidence="2 3">
    <name type="scientific">Mycoplasma anserisalpingitidis</name>
    <dbReference type="NCBI Taxonomy" id="519450"/>
    <lineage>
        <taxon>Bacteria</taxon>
        <taxon>Bacillati</taxon>
        <taxon>Mycoplasmatota</taxon>
        <taxon>Mollicutes</taxon>
        <taxon>Mycoplasmataceae</taxon>
        <taxon>Mycoplasma</taxon>
    </lineage>
</organism>
<sequence length="338" mass="39933">MKKWVKSTLWLGSIVVVCGMIASGTVATKYYGGRIIYDFDKAANDNFSIDEYVQFNDDNSWDSIDSLDAADINIFFIQDGEQAFYNSIRLSMLSKSETHLFYPTSLELGKYINFEKLENFLKNERIIFYKNESDELERVNSDSSEKLKTYEIEIRNKTSVKKLGIFYIDELIDNVKNIMNNNKSKKINLWINSDNLRFYLPLIELAQVNNLVIRGIEDNYRIGKEVLENLHIQLNEWLKHELEDVDKSDEQIKKYVMNSFYVNRSENYLLPKIYKNIYFYFSSQSELEKLKQLGYENFNSLSNSDKQIKDYILESLSKSNVNLDLYWNEITNYMKQDN</sequence>
<gene>
    <name evidence="2" type="ORF">FOY43_02785</name>
</gene>
<keyword evidence="1" id="KW-0175">Coiled coil</keyword>
<evidence type="ECO:0000313" key="2">
    <source>
        <dbReference type="EMBL" id="QDY88564.1"/>
    </source>
</evidence>
<dbReference type="AlphaFoldDB" id="A0A5B8KAJ5"/>
<name>A0A5B8KAJ5_9MOLU</name>
<evidence type="ECO:0000313" key="3">
    <source>
        <dbReference type="Proteomes" id="UP000317512"/>
    </source>
</evidence>
<dbReference type="OrthoDB" id="397241at2"/>
<accession>A0A5B8KAJ5</accession>
<dbReference type="Proteomes" id="UP000317512">
    <property type="component" value="Chromosome"/>
</dbReference>